<evidence type="ECO:0000313" key="6">
    <source>
        <dbReference type="RefSeq" id="XP_020554773.1"/>
    </source>
</evidence>
<evidence type="ECO:0000256" key="1">
    <source>
        <dbReference type="SAM" id="MobiDB-lite"/>
    </source>
</evidence>
<dbReference type="RefSeq" id="XP_020554773.1">
    <property type="nucleotide sequence ID" value="XM_020699114.1"/>
</dbReference>
<dbReference type="Proteomes" id="UP000504604">
    <property type="component" value="Linkage group LG15"/>
</dbReference>
<dbReference type="Pfam" id="PF23030">
    <property type="entry name" value="SCAF11-like_C"/>
    <property type="match status" value="1"/>
</dbReference>
<dbReference type="AlphaFoldDB" id="A0A8M8VF68"/>
<gene>
    <name evidence="4 5 6 7 8 9" type="primary">LOC105178098</name>
</gene>
<evidence type="ECO:0000313" key="7">
    <source>
        <dbReference type="RefSeq" id="XP_020554774.1"/>
    </source>
</evidence>
<reference evidence="4 5" key="1">
    <citation type="submission" date="2025-04" db="UniProtKB">
        <authorList>
            <consortium name="RefSeq"/>
        </authorList>
    </citation>
    <scope>IDENTIFICATION</scope>
</reference>
<dbReference type="PANTHER" id="PTHR36886">
    <property type="entry name" value="PROTEIN FRIGIDA-ESSENTIAL 1"/>
    <property type="match status" value="1"/>
</dbReference>
<dbReference type="RefSeq" id="XP_020554775.1">
    <property type="nucleotide sequence ID" value="XM_020699116.1"/>
</dbReference>
<evidence type="ECO:0000313" key="4">
    <source>
        <dbReference type="RefSeq" id="XP_020554771.1"/>
    </source>
</evidence>
<evidence type="ECO:0000259" key="2">
    <source>
        <dbReference type="Pfam" id="PF23030"/>
    </source>
</evidence>
<organism evidence="3 9">
    <name type="scientific">Sesamum indicum</name>
    <name type="common">Oriental sesame</name>
    <name type="synonym">Sesamum orientale</name>
    <dbReference type="NCBI Taxonomy" id="4182"/>
    <lineage>
        <taxon>Eukaryota</taxon>
        <taxon>Viridiplantae</taxon>
        <taxon>Streptophyta</taxon>
        <taxon>Embryophyta</taxon>
        <taxon>Tracheophyta</taxon>
        <taxon>Spermatophyta</taxon>
        <taxon>Magnoliopsida</taxon>
        <taxon>eudicotyledons</taxon>
        <taxon>Gunneridae</taxon>
        <taxon>Pentapetalae</taxon>
        <taxon>asterids</taxon>
        <taxon>lamiids</taxon>
        <taxon>Lamiales</taxon>
        <taxon>Pedaliaceae</taxon>
        <taxon>Sesamum</taxon>
    </lineage>
</organism>
<dbReference type="RefSeq" id="XP_020554771.1">
    <property type="nucleotide sequence ID" value="XM_020699112.1"/>
</dbReference>
<accession>A0A8M8VF68</accession>
<protein>
    <submittedName>
        <fullName evidence="4 5">Zinc finger CCCH domain-containing protein 55-like</fullName>
    </submittedName>
</protein>
<dbReference type="OrthoDB" id="1935339at2759"/>
<dbReference type="InterPro" id="IPR057031">
    <property type="entry name" value="SFR19-like_C"/>
</dbReference>
<dbReference type="RefSeq" id="XP_020554774.1">
    <property type="nucleotide sequence ID" value="XM_020699115.1"/>
</dbReference>
<feature type="domain" description="SFR19-like C-terminal" evidence="2">
    <location>
        <begin position="93"/>
        <end position="165"/>
    </location>
</feature>
<dbReference type="InterPro" id="IPR052650">
    <property type="entry name" value="Zinc_finger_CCCH"/>
</dbReference>
<sequence>MDRRGSHHFGYAEMSPGLGNWRFRRHFRVPQIGSTHPYRHRSLSPVHRAEQREGFPEERHNDQGHDLIEVVATNDECLRIHRLRAMRAFKFALVEHVKKLIKPYWKEGKISKDVHKVIVKKSVNKVIESFGSSEIPMKGKISSYLISSHSKLSKLVQAYVEKYQKIVFMCQYSGLAYPEL</sequence>
<evidence type="ECO:0000313" key="3">
    <source>
        <dbReference type="Proteomes" id="UP000504604"/>
    </source>
</evidence>
<dbReference type="PANTHER" id="PTHR36886:SF8">
    <property type="entry name" value="ZINC FINGER CCCH DOMAIN-CONTAINING PROTEIN 38"/>
    <property type="match status" value="1"/>
</dbReference>
<proteinExistence type="predicted"/>
<dbReference type="RefSeq" id="XP_020554772.1">
    <property type="nucleotide sequence ID" value="XM_020699113.1"/>
</dbReference>
<evidence type="ECO:0000313" key="8">
    <source>
        <dbReference type="RefSeq" id="XP_020554775.1"/>
    </source>
</evidence>
<evidence type="ECO:0000313" key="9">
    <source>
        <dbReference type="RefSeq" id="XP_020554776.1"/>
    </source>
</evidence>
<evidence type="ECO:0000313" key="5">
    <source>
        <dbReference type="RefSeq" id="XP_020554772.1"/>
    </source>
</evidence>
<feature type="compositionally biased region" description="Basic and acidic residues" evidence="1">
    <location>
        <begin position="47"/>
        <end position="60"/>
    </location>
</feature>
<dbReference type="GeneID" id="105178098"/>
<dbReference type="KEGG" id="sind:105178098"/>
<keyword evidence="3" id="KW-1185">Reference proteome</keyword>
<dbReference type="RefSeq" id="XP_020554776.1">
    <property type="nucleotide sequence ID" value="XM_020699117.1"/>
</dbReference>
<feature type="region of interest" description="Disordered" evidence="1">
    <location>
        <begin position="38"/>
        <end position="60"/>
    </location>
</feature>
<name>A0A8M8VF68_SESIN</name>